<evidence type="ECO:0000259" key="2">
    <source>
        <dbReference type="PROSITE" id="PS51782"/>
    </source>
</evidence>
<dbReference type="InterPro" id="IPR022385">
    <property type="entry name" value="Rhs_assc_core"/>
</dbReference>
<organism evidence="3 4">
    <name type="scientific">Nostoc flagelliforme FACHB-838</name>
    <dbReference type="NCBI Taxonomy" id="2692904"/>
    <lineage>
        <taxon>Bacteria</taxon>
        <taxon>Bacillati</taxon>
        <taxon>Cyanobacteriota</taxon>
        <taxon>Cyanophyceae</taxon>
        <taxon>Nostocales</taxon>
        <taxon>Nostocaceae</taxon>
        <taxon>Nostoc</taxon>
    </lineage>
</organism>
<proteinExistence type="predicted"/>
<gene>
    <name evidence="3" type="ORF">H6G97_42095</name>
</gene>
<keyword evidence="4" id="KW-1185">Reference proteome</keyword>
<dbReference type="InterPro" id="IPR021225">
    <property type="entry name" value="Tlde1_dom"/>
</dbReference>
<comment type="caution">
    <text evidence="3">The sequence shown here is derived from an EMBL/GenBank/DDBJ whole genome shotgun (WGS) entry which is preliminary data.</text>
</comment>
<protein>
    <submittedName>
        <fullName evidence="3">DUF2778 domain-containing protein</fullName>
    </submittedName>
</protein>
<dbReference type="PANTHER" id="PTHR32305">
    <property type="match status" value="1"/>
</dbReference>
<accession>A0ABR8E533</accession>
<evidence type="ECO:0000313" key="4">
    <source>
        <dbReference type="Proteomes" id="UP000623440"/>
    </source>
</evidence>
<dbReference type="CDD" id="cd00118">
    <property type="entry name" value="LysM"/>
    <property type="match status" value="1"/>
</dbReference>
<dbReference type="RefSeq" id="WP_190946433.1">
    <property type="nucleotide sequence ID" value="NZ_JACJSI010000303.1"/>
</dbReference>
<dbReference type="Gene3D" id="2.180.10.10">
    <property type="entry name" value="RHS repeat-associated core"/>
    <property type="match status" value="1"/>
</dbReference>
<sequence>TTSYEHKAENLRNLWAHAGECMGVSLEYAYWLDFGSFFKITETADGERYFYHSDHLGSSAYITTEMRSIREDLQKSNATEQNGYATQFLAYMPFGETLAEQQNGTSYYSPFKFSAKEKDPETGYSYFGARYYSPELSVWLSIDPLADKAPGWTPYRYGFNNPISFVDPDGLFEIETGKIEKGDNLRTIAKQLNEKFKTNLTVEQIAKANNIKDVNKIKAGEFIKLPRADVELNFDLNSLKVSDVNYNVDMPGLEWKGTSGRDGYQNPASQNLENKGPIPEEQYLVDPARTQSISDISSWDRFKGNFGGGTWPGLEKSWGGHRTWLTHSTTTNTFGRSGFTIHGGAVPGSAGCIDLTSRNNSFHGWLRSHNKPLILNVKY</sequence>
<evidence type="ECO:0000256" key="1">
    <source>
        <dbReference type="SAM" id="MobiDB-lite"/>
    </source>
</evidence>
<name>A0ABR8E533_9NOSO</name>
<dbReference type="Gene3D" id="3.10.350.10">
    <property type="entry name" value="LysM domain"/>
    <property type="match status" value="1"/>
</dbReference>
<feature type="non-terminal residue" evidence="3">
    <location>
        <position position="1"/>
    </location>
</feature>
<dbReference type="Proteomes" id="UP000623440">
    <property type="component" value="Unassembled WGS sequence"/>
</dbReference>
<dbReference type="Pfam" id="PF01476">
    <property type="entry name" value="LysM"/>
    <property type="match status" value="1"/>
</dbReference>
<evidence type="ECO:0000313" key="3">
    <source>
        <dbReference type="EMBL" id="MBD2535620.1"/>
    </source>
</evidence>
<dbReference type="InterPro" id="IPR050708">
    <property type="entry name" value="T6SS_VgrG/RHS"/>
</dbReference>
<reference evidence="3 4" key="1">
    <citation type="journal article" date="2020" name="ISME J.">
        <title>Comparative genomics reveals insights into cyanobacterial evolution and habitat adaptation.</title>
        <authorList>
            <person name="Chen M.Y."/>
            <person name="Teng W.K."/>
            <person name="Zhao L."/>
            <person name="Hu C.X."/>
            <person name="Zhou Y.K."/>
            <person name="Han B.P."/>
            <person name="Song L.R."/>
            <person name="Shu W.S."/>
        </authorList>
    </citation>
    <scope>NUCLEOTIDE SEQUENCE [LARGE SCALE GENOMIC DNA]</scope>
    <source>
        <strain evidence="3 4">FACHB-838</strain>
    </source>
</reference>
<dbReference type="EMBL" id="JACJSI010000303">
    <property type="protein sequence ID" value="MBD2535620.1"/>
    <property type="molecule type" value="Genomic_DNA"/>
</dbReference>
<dbReference type="InterPro" id="IPR036779">
    <property type="entry name" value="LysM_dom_sf"/>
</dbReference>
<dbReference type="PANTHER" id="PTHR32305:SF15">
    <property type="entry name" value="PROTEIN RHSA-RELATED"/>
    <property type="match status" value="1"/>
</dbReference>
<dbReference type="Pfam" id="PF10908">
    <property type="entry name" value="Tlde1_dom"/>
    <property type="match status" value="1"/>
</dbReference>
<dbReference type="NCBIfam" id="TIGR03696">
    <property type="entry name" value="Rhs_assc_core"/>
    <property type="match status" value="1"/>
</dbReference>
<dbReference type="PROSITE" id="PS51782">
    <property type="entry name" value="LYSM"/>
    <property type="match status" value="1"/>
</dbReference>
<feature type="region of interest" description="Disordered" evidence="1">
    <location>
        <begin position="257"/>
        <end position="278"/>
    </location>
</feature>
<dbReference type="SMART" id="SM00257">
    <property type="entry name" value="LysM"/>
    <property type="match status" value="1"/>
</dbReference>
<feature type="domain" description="LysM" evidence="2">
    <location>
        <begin position="175"/>
        <end position="225"/>
    </location>
</feature>
<dbReference type="InterPro" id="IPR018392">
    <property type="entry name" value="LysM"/>
</dbReference>